<dbReference type="SUPFAM" id="SSF52788">
    <property type="entry name" value="Phosphotyrosine protein phosphatases I"/>
    <property type="match status" value="1"/>
</dbReference>
<feature type="domain" description="Phosphotyrosine protein phosphatase I" evidence="1">
    <location>
        <begin position="14"/>
        <end position="184"/>
    </location>
</feature>
<protein>
    <submittedName>
        <fullName evidence="2">Protein-tyrosine phosphatase</fullName>
        <ecNumber evidence="2">3.1.3.48</ecNumber>
    </submittedName>
</protein>
<evidence type="ECO:0000313" key="2">
    <source>
        <dbReference type="EMBL" id="EGY77680.1"/>
    </source>
</evidence>
<organism evidence="2 3">
    <name type="scientific">Cutibacterium avidum ATCC 25577</name>
    <dbReference type="NCBI Taxonomy" id="997355"/>
    <lineage>
        <taxon>Bacteria</taxon>
        <taxon>Bacillati</taxon>
        <taxon>Actinomycetota</taxon>
        <taxon>Actinomycetes</taxon>
        <taxon>Propionibacteriales</taxon>
        <taxon>Propionibacteriaceae</taxon>
        <taxon>Cutibacterium</taxon>
    </lineage>
</organism>
<dbReference type="InterPro" id="IPR023485">
    <property type="entry name" value="Ptyr_pPase"/>
</dbReference>
<reference evidence="2 3" key="1">
    <citation type="submission" date="2011-06" db="EMBL/GenBank/DDBJ databases">
        <authorList>
            <person name="Muzny D."/>
            <person name="Qin X."/>
            <person name="Deng J."/>
            <person name="Jiang H."/>
            <person name="Liu Y."/>
            <person name="Qu J."/>
            <person name="Song X.-Z."/>
            <person name="Zhang L."/>
            <person name="Thornton R."/>
            <person name="Coyle M."/>
            <person name="Francisco L."/>
            <person name="Jackson L."/>
            <person name="Javaid M."/>
            <person name="Korchina V."/>
            <person name="Kovar C."/>
            <person name="Mata R."/>
            <person name="Mathew T."/>
            <person name="Ngo R."/>
            <person name="Nguyen L."/>
            <person name="Nguyen N."/>
            <person name="Okwuonu G."/>
            <person name="Ongeri F."/>
            <person name="Pham C."/>
            <person name="Simmons D."/>
            <person name="Wilczek-Boney K."/>
            <person name="Hale W."/>
            <person name="Jakkamsetti A."/>
            <person name="Pham P."/>
            <person name="Ruth R."/>
            <person name="San Lucas F."/>
            <person name="Warren J."/>
            <person name="Zhang J."/>
            <person name="Zhao Z."/>
            <person name="Zhou C."/>
            <person name="Zhu D."/>
            <person name="Lee S."/>
            <person name="Bess C."/>
            <person name="Blankenburg K."/>
            <person name="Forbes L."/>
            <person name="Fu Q."/>
            <person name="Gubbala S."/>
            <person name="Hirani K."/>
            <person name="Jayaseelan J.C."/>
            <person name="Lara F."/>
            <person name="Munidasa M."/>
            <person name="Palculict T."/>
            <person name="Patil S."/>
            <person name="Pu L.-L."/>
            <person name="Saada N."/>
            <person name="Tang L."/>
            <person name="Weissenberger G."/>
            <person name="Zhu Y."/>
            <person name="Hemphill L."/>
            <person name="Shang Y."/>
            <person name="Youmans B."/>
            <person name="Ayvaz T."/>
            <person name="Ross M."/>
            <person name="Santibanez J."/>
            <person name="Aqrawi P."/>
            <person name="Gross S."/>
            <person name="Joshi V."/>
            <person name="Fowler G."/>
            <person name="Nazareth L."/>
            <person name="Reid J."/>
            <person name="Worley K."/>
            <person name="Petrosino J."/>
            <person name="Highlander S."/>
            <person name="Gibbs R."/>
        </authorList>
    </citation>
    <scope>NUCLEOTIDE SEQUENCE [LARGE SCALE GENOMIC DNA]</scope>
    <source>
        <strain evidence="2 3">ATCC 25577</strain>
    </source>
</reference>
<gene>
    <name evidence="2" type="ORF">HMPREF9153_1223</name>
</gene>
<proteinExistence type="predicted"/>
<dbReference type="InterPro" id="IPR050438">
    <property type="entry name" value="LMW_PTPase"/>
</dbReference>
<dbReference type="GO" id="GO:0004725">
    <property type="term" value="F:protein tyrosine phosphatase activity"/>
    <property type="evidence" value="ECO:0007669"/>
    <property type="project" value="UniProtKB-EC"/>
</dbReference>
<dbReference type="PANTHER" id="PTHR11717">
    <property type="entry name" value="LOW MOLECULAR WEIGHT PROTEIN TYROSINE PHOSPHATASE"/>
    <property type="match status" value="1"/>
</dbReference>
<name>G4CXG6_9ACTN</name>
<dbReference type="Proteomes" id="UP000005332">
    <property type="component" value="Unassembled WGS sequence"/>
</dbReference>
<dbReference type="EMBL" id="AGBA01000013">
    <property type="protein sequence ID" value="EGY77680.1"/>
    <property type="molecule type" value="Genomic_DNA"/>
</dbReference>
<dbReference type="Pfam" id="PF01451">
    <property type="entry name" value="LMWPc"/>
    <property type="match status" value="1"/>
</dbReference>
<dbReference type="HOGENOM" id="CLU_071415_1_0_11"/>
<evidence type="ECO:0000259" key="1">
    <source>
        <dbReference type="SMART" id="SM00226"/>
    </source>
</evidence>
<comment type="caution">
    <text evidence="2">The sequence shown here is derived from an EMBL/GenBank/DDBJ whole genome shotgun (WGS) entry which is preliminary data.</text>
</comment>
<dbReference type="EC" id="3.1.3.48" evidence="2"/>
<evidence type="ECO:0000313" key="3">
    <source>
        <dbReference type="Proteomes" id="UP000005332"/>
    </source>
</evidence>
<accession>G4CXG6</accession>
<dbReference type="PANTHER" id="PTHR11717:SF31">
    <property type="entry name" value="LOW MOLECULAR WEIGHT PROTEIN-TYROSINE-PHOSPHATASE ETP-RELATED"/>
    <property type="match status" value="1"/>
</dbReference>
<dbReference type="InterPro" id="IPR036196">
    <property type="entry name" value="Ptyr_pPase_sf"/>
</dbReference>
<dbReference type="SMART" id="SM00226">
    <property type="entry name" value="LMWPc"/>
    <property type="match status" value="1"/>
</dbReference>
<keyword evidence="2" id="KW-0378">Hydrolase</keyword>
<dbReference type="PATRIC" id="fig|997355.3.peg.1203"/>
<sequence>MTIMTEHAQSTAPLRIHFVCTANICRSAYCHARAARLFNPSRFEVSSSGIQAEEGLPMWEQMRRELERHQAEAAATSSHQIEIDDAVEADLILTMTAGQRDAIVEWWPQVMKRTFTLPQFVAIASELTWDDPTMDPRQVIGKAFQNRFAAGSTDDIEDPYRRSSEIVRACADELDGLLEDLEHMLTPVRPRRAAE</sequence>
<dbReference type="Gene3D" id="3.40.50.2300">
    <property type="match status" value="1"/>
</dbReference>
<dbReference type="AlphaFoldDB" id="G4CXG6"/>
<keyword evidence="3" id="KW-1185">Reference proteome</keyword>